<dbReference type="GO" id="GO:0045892">
    <property type="term" value="P:negative regulation of DNA-templated transcription"/>
    <property type="evidence" value="ECO:0007669"/>
    <property type="project" value="TreeGrafter"/>
</dbReference>
<evidence type="ECO:0000256" key="3">
    <source>
        <dbReference type="ARBA" id="ARBA00023163"/>
    </source>
</evidence>
<keyword evidence="6" id="KW-1185">Reference proteome</keyword>
<dbReference type="OrthoDB" id="9800645at2"/>
<dbReference type="InterPro" id="IPR012702">
    <property type="entry name" value="CP_lyase_PhnF"/>
</dbReference>
<dbReference type="InterPro" id="IPR000524">
    <property type="entry name" value="Tscrpt_reg_HTH_GntR"/>
</dbReference>
<dbReference type="Gene3D" id="3.40.1410.10">
    <property type="entry name" value="Chorismate lyase-like"/>
    <property type="match status" value="1"/>
</dbReference>
<dbReference type="AlphaFoldDB" id="A0A1X7PNU8"/>
<dbReference type="PANTHER" id="PTHR44846">
    <property type="entry name" value="MANNOSYL-D-GLYCERATE TRANSPORT/METABOLISM SYSTEM REPRESSOR MNGR-RELATED"/>
    <property type="match status" value="1"/>
</dbReference>
<dbReference type="SMART" id="SM00866">
    <property type="entry name" value="UTRA"/>
    <property type="match status" value="1"/>
</dbReference>
<dbReference type="Gene3D" id="1.10.10.10">
    <property type="entry name" value="Winged helix-like DNA-binding domain superfamily/Winged helix DNA-binding domain"/>
    <property type="match status" value="1"/>
</dbReference>
<dbReference type="RefSeq" id="WP_085466381.1">
    <property type="nucleotide sequence ID" value="NZ_FXBL01000004.1"/>
</dbReference>
<dbReference type="PROSITE" id="PS50949">
    <property type="entry name" value="HTH_GNTR"/>
    <property type="match status" value="1"/>
</dbReference>
<keyword evidence="3" id="KW-0804">Transcription</keyword>
<sequence>MTATVAETSADSSIRRNSGVSLWRQISDRIRRLETDGQLDADGRLPPEFRLAEEFGVNRHTVRSAISHLVQEGVLRTEQGRGTFFRSRPRLAYPIGRRTRFSAGLEGQTSTLQTVLVDSATVPADTRVAEALGMAPQAHTVWLRTIGLADGEPVSTAESWFPADSLGGIADTFRRTGSITAALAALGVADYTRRSTVLTATHAGDDDLARLKLAPGAIVLATESVNVDPAGRPIQYSRTRFSADRIELTIENG</sequence>
<dbReference type="InterPro" id="IPR050679">
    <property type="entry name" value="Bact_HTH_transcr_reg"/>
</dbReference>
<dbReference type="Pfam" id="PF00392">
    <property type="entry name" value="GntR"/>
    <property type="match status" value="1"/>
</dbReference>
<dbReference type="Pfam" id="PF07702">
    <property type="entry name" value="UTRA"/>
    <property type="match status" value="1"/>
</dbReference>
<evidence type="ECO:0000313" key="6">
    <source>
        <dbReference type="Proteomes" id="UP000193083"/>
    </source>
</evidence>
<dbReference type="SMART" id="SM00345">
    <property type="entry name" value="HTH_GNTR"/>
    <property type="match status" value="1"/>
</dbReference>
<dbReference type="InterPro" id="IPR036388">
    <property type="entry name" value="WH-like_DNA-bd_sf"/>
</dbReference>
<evidence type="ECO:0000313" key="5">
    <source>
        <dbReference type="EMBL" id="SMH52837.1"/>
    </source>
</evidence>
<dbReference type="GO" id="GO:0003700">
    <property type="term" value="F:DNA-binding transcription factor activity"/>
    <property type="evidence" value="ECO:0007669"/>
    <property type="project" value="InterPro"/>
</dbReference>
<dbReference type="EMBL" id="FXBL01000004">
    <property type="protein sequence ID" value="SMH52837.1"/>
    <property type="molecule type" value="Genomic_DNA"/>
</dbReference>
<dbReference type="NCBIfam" id="TIGR02325">
    <property type="entry name" value="C_P_lyase_phnF"/>
    <property type="match status" value="1"/>
</dbReference>
<keyword evidence="2" id="KW-0238">DNA-binding</keyword>
<dbReference type="Proteomes" id="UP000193083">
    <property type="component" value="Unassembled WGS sequence"/>
</dbReference>
<dbReference type="InterPro" id="IPR036390">
    <property type="entry name" value="WH_DNA-bd_sf"/>
</dbReference>
<dbReference type="PRINTS" id="PR00035">
    <property type="entry name" value="HTHGNTR"/>
</dbReference>
<dbReference type="CDD" id="cd07377">
    <property type="entry name" value="WHTH_GntR"/>
    <property type="match status" value="1"/>
</dbReference>
<accession>A0A1X7PNU8</accession>
<gene>
    <name evidence="5" type="ORF">SAMN02982922_4719</name>
</gene>
<dbReference type="GO" id="GO:0003677">
    <property type="term" value="F:DNA binding"/>
    <property type="evidence" value="ECO:0007669"/>
    <property type="project" value="UniProtKB-KW"/>
</dbReference>
<feature type="domain" description="HTH gntR-type" evidence="4">
    <location>
        <begin position="20"/>
        <end position="88"/>
    </location>
</feature>
<dbReference type="PANTHER" id="PTHR44846:SF1">
    <property type="entry name" value="MANNOSYL-D-GLYCERATE TRANSPORT_METABOLISM SYSTEM REPRESSOR MNGR-RELATED"/>
    <property type="match status" value="1"/>
</dbReference>
<dbReference type="SUPFAM" id="SSF46785">
    <property type="entry name" value="Winged helix' DNA-binding domain"/>
    <property type="match status" value="1"/>
</dbReference>
<protein>
    <submittedName>
        <fullName evidence="5">GntR family transcriptional regulator, phosphonate transport system regulatory protein</fullName>
    </submittedName>
</protein>
<dbReference type="SUPFAM" id="SSF64288">
    <property type="entry name" value="Chorismate lyase-like"/>
    <property type="match status" value="1"/>
</dbReference>
<organism evidence="5 6">
    <name type="scientific">Mesorhizobium australicum</name>
    <dbReference type="NCBI Taxonomy" id="536018"/>
    <lineage>
        <taxon>Bacteria</taxon>
        <taxon>Pseudomonadati</taxon>
        <taxon>Pseudomonadota</taxon>
        <taxon>Alphaproteobacteria</taxon>
        <taxon>Hyphomicrobiales</taxon>
        <taxon>Phyllobacteriaceae</taxon>
        <taxon>Mesorhizobium</taxon>
    </lineage>
</organism>
<evidence type="ECO:0000259" key="4">
    <source>
        <dbReference type="PROSITE" id="PS50949"/>
    </source>
</evidence>
<name>A0A1X7PNU8_9HYPH</name>
<proteinExistence type="predicted"/>
<reference evidence="5 6" key="1">
    <citation type="submission" date="2017-04" db="EMBL/GenBank/DDBJ databases">
        <authorList>
            <person name="Afonso C.L."/>
            <person name="Miller P.J."/>
            <person name="Scott M.A."/>
            <person name="Spackman E."/>
            <person name="Goraichik I."/>
            <person name="Dimitrov K.M."/>
            <person name="Suarez D.L."/>
            <person name="Swayne D.E."/>
        </authorList>
    </citation>
    <scope>NUCLEOTIDE SEQUENCE [LARGE SCALE GENOMIC DNA]</scope>
    <source>
        <strain evidence="5 6">B5P</strain>
    </source>
</reference>
<evidence type="ECO:0000256" key="2">
    <source>
        <dbReference type="ARBA" id="ARBA00023125"/>
    </source>
</evidence>
<dbReference type="InterPro" id="IPR011663">
    <property type="entry name" value="UTRA"/>
</dbReference>
<dbReference type="InterPro" id="IPR028978">
    <property type="entry name" value="Chorismate_lyase_/UTRA_dom_sf"/>
</dbReference>
<keyword evidence="1" id="KW-0805">Transcription regulation</keyword>
<evidence type="ECO:0000256" key="1">
    <source>
        <dbReference type="ARBA" id="ARBA00023015"/>
    </source>
</evidence>